<dbReference type="InterPro" id="IPR001034">
    <property type="entry name" value="DeoR_HTH"/>
</dbReference>
<evidence type="ECO:0000313" key="5">
    <source>
        <dbReference type="Proteomes" id="UP000282184"/>
    </source>
</evidence>
<dbReference type="PROSITE" id="PS51000">
    <property type="entry name" value="HTH_DEOR_2"/>
    <property type="match status" value="1"/>
</dbReference>
<evidence type="ECO:0000256" key="2">
    <source>
        <dbReference type="ARBA" id="ARBA00023163"/>
    </source>
</evidence>
<dbReference type="AlphaFoldDB" id="A0A431TW16"/>
<dbReference type="RefSeq" id="WP_126695853.1">
    <property type="nucleotide sequence ID" value="NZ_RXOF01000019.1"/>
</dbReference>
<name>A0A431TW16_9BACT</name>
<keyword evidence="5" id="KW-1185">Reference proteome</keyword>
<dbReference type="InterPro" id="IPR026881">
    <property type="entry name" value="WYL_dom"/>
</dbReference>
<dbReference type="InterPro" id="IPR028349">
    <property type="entry name" value="PafC-like"/>
</dbReference>
<protein>
    <submittedName>
        <fullName evidence="4">YafY family transcriptional regulator</fullName>
    </submittedName>
</protein>
<proteinExistence type="predicted"/>
<dbReference type="Gene3D" id="1.10.10.10">
    <property type="entry name" value="Winged helix-like DNA-binding domain superfamily/Winged helix DNA-binding domain"/>
    <property type="match status" value="1"/>
</dbReference>
<dbReference type="InterPro" id="IPR036388">
    <property type="entry name" value="WH-like_DNA-bd_sf"/>
</dbReference>
<sequence length="326" mass="37354">MNRLDRLTAILLQLQTRRVVRAQELADRHEVNVRTIYRDLRTLEEAGVPLCGEPGVGFSLAEGYRLPPVMFSREEVSALLTAEKLAEQFTDPATARLTRAALDKVRAVLRRPERDYAEHLTPLIAVRQPLRQPPPAAGPDVRQPLLRSLAQHRVVRLHYRAAAHQPPTTRAVEPVGLYFHLHWHLLAYCRLRRELRNFRLDRIEALELLDERFAPRPETLHSYWQQQQQRPGQAVTLRFTARGYALVRDDKYLFGWEQEQVLPGGAVEMTLRVHALPAVAHWLLYFGEQVSIVGPGALRDAVRDVLTRAARHHFPPDDAQLPTDTP</sequence>
<dbReference type="Proteomes" id="UP000282184">
    <property type="component" value="Unassembled WGS sequence"/>
</dbReference>
<dbReference type="OrthoDB" id="9815009at2"/>
<dbReference type="Pfam" id="PF13280">
    <property type="entry name" value="WYL"/>
    <property type="match status" value="1"/>
</dbReference>
<comment type="caution">
    <text evidence="4">The sequence shown here is derived from an EMBL/GenBank/DDBJ whole genome shotgun (WGS) entry which is preliminary data.</text>
</comment>
<evidence type="ECO:0000259" key="3">
    <source>
        <dbReference type="PROSITE" id="PS51000"/>
    </source>
</evidence>
<dbReference type="GO" id="GO:0003700">
    <property type="term" value="F:DNA-binding transcription factor activity"/>
    <property type="evidence" value="ECO:0007669"/>
    <property type="project" value="InterPro"/>
</dbReference>
<dbReference type="PIRSF" id="PIRSF016838">
    <property type="entry name" value="PafC"/>
    <property type="match status" value="1"/>
</dbReference>
<evidence type="ECO:0000256" key="1">
    <source>
        <dbReference type="ARBA" id="ARBA00023015"/>
    </source>
</evidence>
<dbReference type="InterPro" id="IPR036390">
    <property type="entry name" value="WH_DNA-bd_sf"/>
</dbReference>
<dbReference type="PROSITE" id="PS52050">
    <property type="entry name" value="WYL"/>
    <property type="match status" value="1"/>
</dbReference>
<dbReference type="InterPro" id="IPR051534">
    <property type="entry name" value="CBASS_pafABC_assoc_protein"/>
</dbReference>
<accession>A0A431TW16</accession>
<dbReference type="Pfam" id="PF08279">
    <property type="entry name" value="HTH_11"/>
    <property type="match status" value="1"/>
</dbReference>
<dbReference type="EMBL" id="RXOF01000019">
    <property type="protein sequence ID" value="RTQ45656.1"/>
    <property type="molecule type" value="Genomic_DNA"/>
</dbReference>
<reference evidence="4 5" key="1">
    <citation type="submission" date="2018-12" db="EMBL/GenBank/DDBJ databases">
        <title>Hymenobacter gummosus sp. nov., isolated from a spring.</title>
        <authorList>
            <person name="Nie L."/>
        </authorList>
    </citation>
    <scope>NUCLEOTIDE SEQUENCE [LARGE SCALE GENOMIC DNA]</scope>
    <source>
        <strain evidence="4 5">KCTC 52166</strain>
    </source>
</reference>
<dbReference type="SUPFAM" id="SSF46785">
    <property type="entry name" value="Winged helix' DNA-binding domain"/>
    <property type="match status" value="1"/>
</dbReference>
<dbReference type="Pfam" id="PF25583">
    <property type="entry name" value="WCX"/>
    <property type="match status" value="1"/>
</dbReference>
<dbReference type="InterPro" id="IPR057727">
    <property type="entry name" value="WCX_dom"/>
</dbReference>
<organism evidence="4 5">
    <name type="scientific">Hymenobacter gummosus</name>
    <dbReference type="NCBI Taxonomy" id="1776032"/>
    <lineage>
        <taxon>Bacteria</taxon>
        <taxon>Pseudomonadati</taxon>
        <taxon>Bacteroidota</taxon>
        <taxon>Cytophagia</taxon>
        <taxon>Cytophagales</taxon>
        <taxon>Hymenobacteraceae</taxon>
        <taxon>Hymenobacter</taxon>
    </lineage>
</organism>
<dbReference type="PANTHER" id="PTHR34580:SF3">
    <property type="entry name" value="PROTEIN PAFB"/>
    <property type="match status" value="1"/>
</dbReference>
<dbReference type="PANTHER" id="PTHR34580">
    <property type="match status" value="1"/>
</dbReference>
<dbReference type="InterPro" id="IPR013196">
    <property type="entry name" value="HTH_11"/>
</dbReference>
<keyword evidence="2" id="KW-0804">Transcription</keyword>
<keyword evidence="1" id="KW-0805">Transcription regulation</keyword>
<evidence type="ECO:0000313" key="4">
    <source>
        <dbReference type="EMBL" id="RTQ45656.1"/>
    </source>
</evidence>
<gene>
    <name evidence="4" type="ORF">EJV47_24520</name>
</gene>
<feature type="domain" description="HTH deoR-type" evidence="3">
    <location>
        <begin position="3"/>
        <end position="58"/>
    </location>
</feature>